<dbReference type="OrthoDB" id="3061143at2759"/>
<dbReference type="EMBL" id="KN880964">
    <property type="protein sequence ID" value="KIY61362.1"/>
    <property type="molecule type" value="Genomic_DNA"/>
</dbReference>
<organism evidence="1 2">
    <name type="scientific">Cylindrobasidium torrendii FP15055 ss-10</name>
    <dbReference type="NCBI Taxonomy" id="1314674"/>
    <lineage>
        <taxon>Eukaryota</taxon>
        <taxon>Fungi</taxon>
        <taxon>Dikarya</taxon>
        <taxon>Basidiomycota</taxon>
        <taxon>Agaricomycotina</taxon>
        <taxon>Agaricomycetes</taxon>
        <taxon>Agaricomycetidae</taxon>
        <taxon>Agaricales</taxon>
        <taxon>Marasmiineae</taxon>
        <taxon>Physalacriaceae</taxon>
        <taxon>Cylindrobasidium</taxon>
    </lineage>
</organism>
<name>A0A0D7AT27_9AGAR</name>
<protein>
    <submittedName>
        <fullName evidence="1">Uncharacterized protein</fullName>
    </submittedName>
</protein>
<keyword evidence="2" id="KW-1185">Reference proteome</keyword>
<evidence type="ECO:0000313" key="1">
    <source>
        <dbReference type="EMBL" id="KIY61362.1"/>
    </source>
</evidence>
<evidence type="ECO:0000313" key="2">
    <source>
        <dbReference type="Proteomes" id="UP000054007"/>
    </source>
</evidence>
<feature type="non-terminal residue" evidence="1">
    <location>
        <position position="1"/>
    </location>
</feature>
<sequence>RRDGLTRLELDKRWISARTGKRCTSSGFQTQRQKQRVAPAATAKYEGHMDWALRAYQRVLEMFIKIGVDSLKAYNPTAYEILKNNADIKNIPALGSHDNCAFLSVQINMASAVKYESSEFNTRLRLHKYELLSGEGLVGEMSESGTEHFDKSDARAGYTCMIASPFLNGHVNYEPGRFHLLELGFYVILSATLAVLFQGLRYHAGTPARAPPGEEVDPNVTRFVVVLYPPSTALEGNASFTMCAGPRNEPILSVPDAEDYGHCLSVKNANIAQDGPAIMQHISVITVLVRFVIQFMVMMLRQLPIEYNLKIDTDKILEAVSFDEEIKDKDGSIIVRRRTLDPWPNAPPIYGHRKDEYAEMGKCIFELSTHYLSGNSNG</sequence>
<gene>
    <name evidence="1" type="ORF">CYLTODRAFT_478928</name>
</gene>
<reference evidence="1 2" key="1">
    <citation type="journal article" date="2015" name="Fungal Genet. Biol.">
        <title>Evolution of novel wood decay mechanisms in Agaricales revealed by the genome sequences of Fistulina hepatica and Cylindrobasidium torrendii.</title>
        <authorList>
            <person name="Floudas D."/>
            <person name="Held B.W."/>
            <person name="Riley R."/>
            <person name="Nagy L.G."/>
            <person name="Koehler G."/>
            <person name="Ransdell A.S."/>
            <person name="Younus H."/>
            <person name="Chow J."/>
            <person name="Chiniquy J."/>
            <person name="Lipzen A."/>
            <person name="Tritt A."/>
            <person name="Sun H."/>
            <person name="Haridas S."/>
            <person name="LaButti K."/>
            <person name="Ohm R.A."/>
            <person name="Kues U."/>
            <person name="Blanchette R.A."/>
            <person name="Grigoriev I.V."/>
            <person name="Minto R.E."/>
            <person name="Hibbett D.S."/>
        </authorList>
    </citation>
    <scope>NUCLEOTIDE SEQUENCE [LARGE SCALE GENOMIC DNA]</scope>
    <source>
        <strain evidence="1 2">FP15055 ss-10</strain>
    </source>
</reference>
<accession>A0A0D7AT27</accession>
<dbReference type="Proteomes" id="UP000054007">
    <property type="component" value="Unassembled WGS sequence"/>
</dbReference>
<dbReference type="AlphaFoldDB" id="A0A0D7AT27"/>
<proteinExistence type="predicted"/>